<evidence type="ECO:0000256" key="1">
    <source>
        <dbReference type="SAM" id="Phobius"/>
    </source>
</evidence>
<dbReference type="RefSeq" id="XP_009022119.1">
    <property type="nucleotide sequence ID" value="XM_009023871.1"/>
</dbReference>
<accession>T1FAM0</accession>
<reference evidence="2 4" key="2">
    <citation type="journal article" date="2013" name="Nature">
        <title>Insights into bilaterian evolution from three spiralian genomes.</title>
        <authorList>
            <person name="Simakov O."/>
            <person name="Marletaz F."/>
            <person name="Cho S.J."/>
            <person name="Edsinger-Gonzales E."/>
            <person name="Havlak P."/>
            <person name="Hellsten U."/>
            <person name="Kuo D.H."/>
            <person name="Larsson T."/>
            <person name="Lv J."/>
            <person name="Arendt D."/>
            <person name="Savage R."/>
            <person name="Osoegawa K."/>
            <person name="de Jong P."/>
            <person name="Grimwood J."/>
            <person name="Chapman J.A."/>
            <person name="Shapiro H."/>
            <person name="Aerts A."/>
            <person name="Otillar R.P."/>
            <person name="Terry A.Y."/>
            <person name="Boore J.L."/>
            <person name="Grigoriev I.V."/>
            <person name="Lindberg D.R."/>
            <person name="Seaver E.C."/>
            <person name="Weisblat D.A."/>
            <person name="Putnam N.H."/>
            <person name="Rokhsar D.S."/>
        </authorList>
    </citation>
    <scope>NUCLEOTIDE SEQUENCE</scope>
</reference>
<evidence type="ECO:0000313" key="2">
    <source>
        <dbReference type="EMBL" id="ESN99761.1"/>
    </source>
</evidence>
<sequence>MTTLGLHDSIKDRQSNRVICGCYVLIITILVFFVIDRAEISLAFELSGTTTQFFSMKGGDFKARQIVCSARDIQLISACGPVSRESFNQLLNDLTLSGKKYGLKSKVPDSSAAGAEYDCKEIHTLTLLPHAIYNNSSCNDSSCNNSSYNNSSCNNNSSYNDSSCNDSSCNNSSYNNCSYNNSSCNSNNNTINNNNNNCNYNRNNNSSLI</sequence>
<evidence type="ECO:0000313" key="3">
    <source>
        <dbReference type="EnsemblMetazoa" id="HelroP176523"/>
    </source>
</evidence>
<dbReference type="EnsemblMetazoa" id="HelroT176523">
    <property type="protein sequence ID" value="HelroP176523"/>
    <property type="gene ID" value="HelroG176523"/>
</dbReference>
<evidence type="ECO:0000313" key="4">
    <source>
        <dbReference type="Proteomes" id="UP000015101"/>
    </source>
</evidence>
<reference evidence="4" key="1">
    <citation type="submission" date="2012-12" db="EMBL/GenBank/DDBJ databases">
        <authorList>
            <person name="Hellsten U."/>
            <person name="Grimwood J."/>
            <person name="Chapman J.A."/>
            <person name="Shapiro H."/>
            <person name="Aerts A."/>
            <person name="Otillar R.P."/>
            <person name="Terry A.Y."/>
            <person name="Boore J.L."/>
            <person name="Simakov O."/>
            <person name="Marletaz F."/>
            <person name="Cho S.-J."/>
            <person name="Edsinger-Gonzales E."/>
            <person name="Havlak P."/>
            <person name="Kuo D.-H."/>
            <person name="Larsson T."/>
            <person name="Lv J."/>
            <person name="Arendt D."/>
            <person name="Savage R."/>
            <person name="Osoegawa K."/>
            <person name="de Jong P."/>
            <person name="Lindberg D.R."/>
            <person name="Seaver E.C."/>
            <person name="Weisblat D.A."/>
            <person name="Putnam N.H."/>
            <person name="Grigoriev I.V."/>
            <person name="Rokhsar D.S."/>
        </authorList>
    </citation>
    <scope>NUCLEOTIDE SEQUENCE</scope>
</reference>
<dbReference type="EMBL" id="KB097070">
    <property type="protein sequence ID" value="ESN99761.1"/>
    <property type="molecule type" value="Genomic_DNA"/>
</dbReference>
<dbReference type="KEGG" id="hro:HELRODRAFT_176523"/>
<keyword evidence="1" id="KW-0812">Transmembrane</keyword>
<dbReference type="HOGENOM" id="CLU_1316694_0_0_1"/>
<dbReference type="GeneID" id="20205869"/>
<keyword evidence="1" id="KW-0472">Membrane</keyword>
<dbReference type="EMBL" id="AMQM01005703">
    <property type="status" value="NOT_ANNOTATED_CDS"/>
    <property type="molecule type" value="Genomic_DNA"/>
</dbReference>
<dbReference type="Proteomes" id="UP000015101">
    <property type="component" value="Unassembled WGS sequence"/>
</dbReference>
<organism evidence="3 4">
    <name type="scientific">Helobdella robusta</name>
    <name type="common">Californian leech</name>
    <dbReference type="NCBI Taxonomy" id="6412"/>
    <lineage>
        <taxon>Eukaryota</taxon>
        <taxon>Metazoa</taxon>
        <taxon>Spiralia</taxon>
        <taxon>Lophotrochozoa</taxon>
        <taxon>Annelida</taxon>
        <taxon>Clitellata</taxon>
        <taxon>Hirudinea</taxon>
        <taxon>Rhynchobdellida</taxon>
        <taxon>Glossiphoniidae</taxon>
        <taxon>Helobdella</taxon>
    </lineage>
</organism>
<reference evidence="3" key="3">
    <citation type="submission" date="2015-06" db="UniProtKB">
        <authorList>
            <consortium name="EnsemblMetazoa"/>
        </authorList>
    </citation>
    <scope>IDENTIFICATION</scope>
</reference>
<name>T1FAM0_HELRO</name>
<proteinExistence type="predicted"/>
<dbReference type="AlphaFoldDB" id="T1FAM0"/>
<keyword evidence="1" id="KW-1133">Transmembrane helix</keyword>
<feature type="transmembrane region" description="Helical" evidence="1">
    <location>
        <begin position="18"/>
        <end position="35"/>
    </location>
</feature>
<gene>
    <name evidence="3" type="primary">20205869</name>
    <name evidence="2" type="ORF">HELRODRAFT_176523</name>
</gene>
<keyword evidence="4" id="KW-1185">Reference proteome</keyword>
<dbReference type="CTD" id="20205869"/>
<protein>
    <submittedName>
        <fullName evidence="2 3">Uncharacterized protein</fullName>
    </submittedName>
</protein>
<dbReference type="InParanoid" id="T1FAM0"/>